<keyword evidence="9" id="KW-0902">Two-component regulatory system</keyword>
<organism evidence="18 19">
    <name type="scientific">Desulfonema limicola</name>
    <dbReference type="NCBI Taxonomy" id="45656"/>
    <lineage>
        <taxon>Bacteria</taxon>
        <taxon>Pseudomonadati</taxon>
        <taxon>Thermodesulfobacteriota</taxon>
        <taxon>Desulfobacteria</taxon>
        <taxon>Desulfobacterales</taxon>
        <taxon>Desulfococcaceae</taxon>
        <taxon>Desulfonema</taxon>
    </lineage>
</organism>
<dbReference type="RefSeq" id="WP_207690806.1">
    <property type="nucleotide sequence ID" value="NZ_CP061799.1"/>
</dbReference>
<dbReference type="CDD" id="cd17546">
    <property type="entry name" value="REC_hyHK_CKI1_RcsC-like"/>
    <property type="match status" value="1"/>
</dbReference>
<dbReference type="PANTHER" id="PTHR45339">
    <property type="entry name" value="HYBRID SIGNAL TRANSDUCTION HISTIDINE KINASE J"/>
    <property type="match status" value="1"/>
</dbReference>
<evidence type="ECO:0000256" key="8">
    <source>
        <dbReference type="ARBA" id="ARBA00022840"/>
    </source>
</evidence>
<keyword evidence="19" id="KW-1185">Reference proteome</keyword>
<dbReference type="InterPro" id="IPR036097">
    <property type="entry name" value="HisK_dim/P_sf"/>
</dbReference>
<dbReference type="InterPro" id="IPR003594">
    <property type="entry name" value="HATPase_dom"/>
</dbReference>
<evidence type="ECO:0000256" key="9">
    <source>
        <dbReference type="ARBA" id="ARBA00023012"/>
    </source>
</evidence>
<dbReference type="InterPro" id="IPR003660">
    <property type="entry name" value="HAMP_dom"/>
</dbReference>
<dbReference type="SUPFAM" id="SSF47384">
    <property type="entry name" value="Homodimeric domain of signal transducing histidine kinase"/>
    <property type="match status" value="1"/>
</dbReference>
<dbReference type="CDD" id="cd06225">
    <property type="entry name" value="HAMP"/>
    <property type="match status" value="1"/>
</dbReference>
<feature type="coiled-coil region" evidence="13">
    <location>
        <begin position="222"/>
        <end position="274"/>
    </location>
</feature>
<accession>A0A975B583</accession>
<dbReference type="InterPro" id="IPR005467">
    <property type="entry name" value="His_kinase_dom"/>
</dbReference>
<dbReference type="SMART" id="SM00387">
    <property type="entry name" value="HATPase_c"/>
    <property type="match status" value="1"/>
</dbReference>
<evidence type="ECO:0000256" key="1">
    <source>
        <dbReference type="ARBA" id="ARBA00000085"/>
    </source>
</evidence>
<comment type="subcellular location">
    <subcellularLocation>
        <location evidence="2">Membrane</location>
    </subcellularLocation>
</comment>
<keyword evidence="13" id="KW-0175">Coiled coil</keyword>
<keyword evidence="14" id="KW-1133">Transmembrane helix</keyword>
<evidence type="ECO:0000259" key="15">
    <source>
        <dbReference type="PROSITE" id="PS50109"/>
    </source>
</evidence>
<dbReference type="Gene3D" id="3.40.50.2300">
    <property type="match status" value="1"/>
</dbReference>
<keyword evidence="4 12" id="KW-0597">Phosphoprotein</keyword>
<evidence type="ECO:0000256" key="2">
    <source>
        <dbReference type="ARBA" id="ARBA00004370"/>
    </source>
</evidence>
<feature type="domain" description="HAMP" evidence="17">
    <location>
        <begin position="181"/>
        <end position="234"/>
    </location>
</feature>
<dbReference type="SMART" id="SM00388">
    <property type="entry name" value="HisKA"/>
    <property type="match status" value="1"/>
</dbReference>
<name>A0A975B583_9BACT</name>
<sequence length="775" mass="88199">MEKYPFSIKQKLILITLFTSGITLLLASIAFVTTDIISFRQNLIKDISTLAQVAGMNSEGALVFDDRYTAERHLAAFKANPGIVFACIFRQDGNVFASYLAPDTETKINPPKLQGNSHYFDNDYLYLFQQIMVEKEIIGTIFIQHDLKNMKEQLKRYLIIVGIIIFFGFLVALVLSSLLQRIISEPILKLAQTARKISQEKDYSIRVNRRTWDEIGILINGFNEMLQEIQSQEKELHEHREHLEDLVIERTAALQETNAALLQAKENAETANRAKSEFLANMSHEIRTPMNAVLGFTELLFSQITDEKQKNYLESIRSSGKNLLALINDILDLSKIEARKLELQYEPVNLGSIFTEIENVFSLKIKEKELEFIMDISPDMPESLLLDEVRLRQVIFNLIGNAVKFTEKGYIKLSADLIKKQDQENMIDLIMSVEDTGIGIPAGSHDKIFEAFKQQDGQNTKKYGGTGLGLTITKRLIEMMGGAISVQSKINKGSCFEIVLHNVSCGTAPVKAQPYNISDQQDEIEFEPAVILVVDDIKANRSLVKAFFQDTSIRFIDAANGEQAVLAARKEKPDLILMDIRMPVMDGCDATSHIRKDDEIKNIPIIALTASGMKSDLERIMNCGFDGLLTKPFKKEDLIRKLSHFIKYKQDENKKSESEDSKTLDETDNNFEVSDEFMQNLPELLEKLEKEFNPLWESARQSGFFDDIAEFGNQISELGRESSYKILEKYGKDLNSRVSSFDIEKINMTLDAYPKIIEKLKKEYSERNQEKDNAR</sequence>
<feature type="transmembrane region" description="Helical" evidence="14">
    <location>
        <begin position="157"/>
        <end position="179"/>
    </location>
</feature>
<feature type="domain" description="Response regulatory" evidence="16">
    <location>
        <begin position="530"/>
        <end position="646"/>
    </location>
</feature>
<gene>
    <name evidence="18" type="ORF">dnl_12560</name>
</gene>
<dbReference type="CDD" id="cd00082">
    <property type="entry name" value="HisKA"/>
    <property type="match status" value="1"/>
</dbReference>
<evidence type="ECO:0000256" key="6">
    <source>
        <dbReference type="ARBA" id="ARBA00022741"/>
    </source>
</evidence>
<dbReference type="SUPFAM" id="SSF55874">
    <property type="entry name" value="ATPase domain of HSP90 chaperone/DNA topoisomerase II/histidine kinase"/>
    <property type="match status" value="1"/>
</dbReference>
<evidence type="ECO:0000256" key="12">
    <source>
        <dbReference type="PROSITE-ProRule" id="PRU00169"/>
    </source>
</evidence>
<keyword evidence="5" id="KW-0808">Transferase</keyword>
<dbReference type="PROSITE" id="PS50885">
    <property type="entry name" value="HAMP"/>
    <property type="match status" value="1"/>
</dbReference>
<keyword evidence="7 18" id="KW-0418">Kinase</keyword>
<dbReference type="InterPro" id="IPR036890">
    <property type="entry name" value="HATPase_C_sf"/>
</dbReference>
<dbReference type="PRINTS" id="PR00344">
    <property type="entry name" value="BCTRLSENSOR"/>
</dbReference>
<dbReference type="GO" id="GO:0000155">
    <property type="term" value="F:phosphorelay sensor kinase activity"/>
    <property type="evidence" value="ECO:0007669"/>
    <property type="project" value="InterPro"/>
</dbReference>
<dbReference type="SUPFAM" id="SSF158472">
    <property type="entry name" value="HAMP domain-like"/>
    <property type="match status" value="1"/>
</dbReference>
<dbReference type="InterPro" id="IPR004358">
    <property type="entry name" value="Sig_transdc_His_kin-like_C"/>
</dbReference>
<dbReference type="SMART" id="SM00448">
    <property type="entry name" value="REC"/>
    <property type="match status" value="1"/>
</dbReference>
<dbReference type="AlphaFoldDB" id="A0A975B583"/>
<dbReference type="Pfam" id="PF17152">
    <property type="entry name" value="CHASE8"/>
    <property type="match status" value="1"/>
</dbReference>
<evidence type="ECO:0000256" key="5">
    <source>
        <dbReference type="ARBA" id="ARBA00022679"/>
    </source>
</evidence>
<dbReference type="PROSITE" id="PS50109">
    <property type="entry name" value="HIS_KIN"/>
    <property type="match status" value="1"/>
</dbReference>
<keyword evidence="10 14" id="KW-0472">Membrane</keyword>
<dbReference type="Pfam" id="PF00672">
    <property type="entry name" value="HAMP"/>
    <property type="match status" value="1"/>
</dbReference>
<dbReference type="EMBL" id="CP061799">
    <property type="protein sequence ID" value="QTA79009.1"/>
    <property type="molecule type" value="Genomic_DNA"/>
</dbReference>
<evidence type="ECO:0000256" key="10">
    <source>
        <dbReference type="ARBA" id="ARBA00023136"/>
    </source>
</evidence>
<evidence type="ECO:0000259" key="17">
    <source>
        <dbReference type="PROSITE" id="PS50885"/>
    </source>
</evidence>
<feature type="domain" description="Histidine kinase" evidence="15">
    <location>
        <begin position="281"/>
        <end position="504"/>
    </location>
</feature>
<evidence type="ECO:0000256" key="7">
    <source>
        <dbReference type="ARBA" id="ARBA00022777"/>
    </source>
</evidence>
<keyword evidence="6" id="KW-0547">Nucleotide-binding</keyword>
<dbReference type="KEGG" id="dli:dnl_12560"/>
<keyword evidence="11" id="KW-0131">Cell cycle</keyword>
<feature type="transmembrane region" description="Helical" evidence="14">
    <location>
        <begin position="12"/>
        <end position="32"/>
    </location>
</feature>
<dbReference type="Pfam" id="PF00512">
    <property type="entry name" value="HisKA"/>
    <property type="match status" value="1"/>
</dbReference>
<dbReference type="FunFam" id="3.30.565.10:FF:000010">
    <property type="entry name" value="Sensor histidine kinase RcsC"/>
    <property type="match status" value="1"/>
</dbReference>
<dbReference type="GO" id="GO:0016020">
    <property type="term" value="C:membrane"/>
    <property type="evidence" value="ECO:0007669"/>
    <property type="project" value="UniProtKB-SubCell"/>
</dbReference>
<protein>
    <recommendedName>
        <fullName evidence="3">histidine kinase</fullName>
        <ecNumber evidence="3">2.7.13.3</ecNumber>
    </recommendedName>
</protein>
<dbReference type="Gene3D" id="6.10.340.10">
    <property type="match status" value="1"/>
</dbReference>
<keyword evidence="14" id="KW-0812">Transmembrane</keyword>
<evidence type="ECO:0000256" key="11">
    <source>
        <dbReference type="ARBA" id="ARBA00023306"/>
    </source>
</evidence>
<comment type="catalytic activity">
    <reaction evidence="1">
        <text>ATP + protein L-histidine = ADP + protein N-phospho-L-histidine.</text>
        <dbReference type="EC" id="2.7.13.3"/>
    </reaction>
</comment>
<dbReference type="InterPro" id="IPR011006">
    <property type="entry name" value="CheY-like_superfamily"/>
</dbReference>
<evidence type="ECO:0000256" key="3">
    <source>
        <dbReference type="ARBA" id="ARBA00012438"/>
    </source>
</evidence>
<dbReference type="Gene3D" id="3.30.565.10">
    <property type="entry name" value="Histidine kinase-like ATPase, C-terminal domain"/>
    <property type="match status" value="1"/>
</dbReference>
<dbReference type="Gene3D" id="1.10.287.130">
    <property type="match status" value="1"/>
</dbReference>
<reference evidence="18" key="1">
    <citation type="journal article" date="2021" name="Microb. Physiol.">
        <title>Proteogenomic Insights into the Physiology of Marine, Sulfate-Reducing, Filamentous Desulfonema limicola and Desulfonema magnum.</title>
        <authorList>
            <person name="Schnaars V."/>
            <person name="Wohlbrand L."/>
            <person name="Scheve S."/>
            <person name="Hinrichs C."/>
            <person name="Reinhardt R."/>
            <person name="Rabus R."/>
        </authorList>
    </citation>
    <scope>NUCLEOTIDE SEQUENCE</scope>
    <source>
        <strain evidence="18">5ac10</strain>
    </source>
</reference>
<dbReference type="InterPro" id="IPR001789">
    <property type="entry name" value="Sig_transdc_resp-reg_receiver"/>
</dbReference>
<dbReference type="Pfam" id="PF00072">
    <property type="entry name" value="Response_reg"/>
    <property type="match status" value="1"/>
</dbReference>
<evidence type="ECO:0000313" key="18">
    <source>
        <dbReference type="EMBL" id="QTA79009.1"/>
    </source>
</evidence>
<dbReference type="SUPFAM" id="SSF52172">
    <property type="entry name" value="CheY-like"/>
    <property type="match status" value="1"/>
</dbReference>
<keyword evidence="8" id="KW-0067">ATP-binding</keyword>
<dbReference type="FunFam" id="1.10.287.130:FF:000038">
    <property type="entry name" value="Sensory transduction histidine kinase"/>
    <property type="match status" value="1"/>
</dbReference>
<evidence type="ECO:0000256" key="13">
    <source>
        <dbReference type="SAM" id="Coils"/>
    </source>
</evidence>
<dbReference type="PANTHER" id="PTHR45339:SF1">
    <property type="entry name" value="HYBRID SIGNAL TRANSDUCTION HISTIDINE KINASE J"/>
    <property type="match status" value="1"/>
</dbReference>
<dbReference type="InterPro" id="IPR003661">
    <property type="entry name" value="HisK_dim/P_dom"/>
</dbReference>
<dbReference type="Proteomes" id="UP000663720">
    <property type="component" value="Chromosome"/>
</dbReference>
<proteinExistence type="predicted"/>
<dbReference type="Pfam" id="PF02518">
    <property type="entry name" value="HATPase_c"/>
    <property type="match status" value="1"/>
</dbReference>
<dbReference type="InterPro" id="IPR033417">
    <property type="entry name" value="CHASE8"/>
</dbReference>
<dbReference type="CDD" id="cd16922">
    <property type="entry name" value="HATPase_EvgS-ArcB-TorS-like"/>
    <property type="match status" value="1"/>
</dbReference>
<dbReference type="EC" id="2.7.13.3" evidence="3"/>
<dbReference type="SMART" id="SM00304">
    <property type="entry name" value="HAMP"/>
    <property type="match status" value="1"/>
</dbReference>
<evidence type="ECO:0000259" key="16">
    <source>
        <dbReference type="PROSITE" id="PS50110"/>
    </source>
</evidence>
<dbReference type="PROSITE" id="PS50110">
    <property type="entry name" value="RESPONSE_REGULATORY"/>
    <property type="match status" value="1"/>
</dbReference>
<evidence type="ECO:0000256" key="14">
    <source>
        <dbReference type="SAM" id="Phobius"/>
    </source>
</evidence>
<dbReference type="GO" id="GO:0005524">
    <property type="term" value="F:ATP binding"/>
    <property type="evidence" value="ECO:0007669"/>
    <property type="project" value="UniProtKB-KW"/>
</dbReference>
<evidence type="ECO:0000256" key="4">
    <source>
        <dbReference type="ARBA" id="ARBA00022553"/>
    </source>
</evidence>
<feature type="modified residue" description="4-aspartylphosphate" evidence="12">
    <location>
        <position position="579"/>
    </location>
</feature>
<evidence type="ECO:0000313" key="19">
    <source>
        <dbReference type="Proteomes" id="UP000663720"/>
    </source>
</evidence>